<feature type="non-terminal residue" evidence="9">
    <location>
        <position position="1"/>
    </location>
</feature>
<evidence type="ECO:0000256" key="7">
    <source>
        <dbReference type="ARBA" id="ARBA00023136"/>
    </source>
</evidence>
<evidence type="ECO:0000256" key="1">
    <source>
        <dbReference type="ARBA" id="ARBA00004127"/>
    </source>
</evidence>
<evidence type="ECO:0000256" key="2">
    <source>
        <dbReference type="ARBA" id="ARBA00022692"/>
    </source>
</evidence>
<dbReference type="GO" id="GO:0042626">
    <property type="term" value="F:ATPase-coupled transmembrane transporter activity"/>
    <property type="evidence" value="ECO:0007669"/>
    <property type="project" value="TreeGrafter"/>
</dbReference>
<keyword evidence="7 8" id="KW-0472">Membrane</keyword>
<evidence type="ECO:0000256" key="3">
    <source>
        <dbReference type="ARBA" id="ARBA00022737"/>
    </source>
</evidence>
<dbReference type="InterPro" id="IPR036640">
    <property type="entry name" value="ABC1_TM_sf"/>
</dbReference>
<dbReference type="GO" id="GO:0016020">
    <property type="term" value="C:membrane"/>
    <property type="evidence" value="ECO:0007669"/>
    <property type="project" value="InterPro"/>
</dbReference>
<keyword evidence="2 8" id="KW-0812">Transmembrane</keyword>
<keyword evidence="10" id="KW-1185">Reference proteome</keyword>
<evidence type="ECO:0008006" key="11">
    <source>
        <dbReference type="Google" id="ProtNLM"/>
    </source>
</evidence>
<evidence type="ECO:0000256" key="6">
    <source>
        <dbReference type="ARBA" id="ARBA00022989"/>
    </source>
</evidence>
<keyword evidence="6 8" id="KW-1133">Transmembrane helix</keyword>
<keyword evidence="3" id="KW-0677">Repeat</keyword>
<feature type="transmembrane region" description="Helical" evidence="8">
    <location>
        <begin position="151"/>
        <end position="170"/>
    </location>
</feature>
<dbReference type="Proteomes" id="UP000485058">
    <property type="component" value="Unassembled WGS sequence"/>
</dbReference>
<proteinExistence type="predicted"/>
<sequence length="179" mass="19506">MGAGNKYTESDATAGFFNKYSFKWINPIVSAARKDNVPLEACVLPPEQTADVAYERFRTAWEAAVAKGNPKLRQVLMSVYGKDLFLAGIALQRMTYGCMTVGVSVRAALTNAICRKSFAMASISKAMASDAVSFVASDITKIFDGIQDIHYLWTAPIEAMAILTILVVLVKQWALPGWG</sequence>
<dbReference type="Gene3D" id="1.20.1560.10">
    <property type="entry name" value="ABC transporter type 1, transmembrane domain"/>
    <property type="match status" value="1"/>
</dbReference>
<dbReference type="GO" id="GO:0005524">
    <property type="term" value="F:ATP binding"/>
    <property type="evidence" value="ECO:0007669"/>
    <property type="project" value="UniProtKB-KW"/>
</dbReference>
<evidence type="ECO:0000313" key="10">
    <source>
        <dbReference type="Proteomes" id="UP000485058"/>
    </source>
</evidence>
<dbReference type="PANTHER" id="PTHR24223">
    <property type="entry name" value="ATP-BINDING CASSETTE SUB-FAMILY C"/>
    <property type="match status" value="1"/>
</dbReference>
<dbReference type="AlphaFoldDB" id="A0A6A0AHX4"/>
<evidence type="ECO:0000256" key="5">
    <source>
        <dbReference type="ARBA" id="ARBA00022840"/>
    </source>
</evidence>
<accession>A0A6A0AHX4</accession>
<name>A0A6A0AHX4_HAELA</name>
<gene>
    <name evidence="9" type="ORF">HaLaN_31777</name>
</gene>
<evidence type="ECO:0000256" key="4">
    <source>
        <dbReference type="ARBA" id="ARBA00022741"/>
    </source>
</evidence>
<comment type="subcellular location">
    <subcellularLocation>
        <location evidence="1">Endomembrane system</location>
        <topology evidence="1">Multi-pass membrane protein</topology>
    </subcellularLocation>
</comment>
<dbReference type="PANTHER" id="PTHR24223:SF443">
    <property type="entry name" value="MULTIDRUG-RESISTANCE LIKE PROTEIN 1, ISOFORM I"/>
    <property type="match status" value="1"/>
</dbReference>
<comment type="caution">
    <text evidence="9">The sequence shown here is derived from an EMBL/GenBank/DDBJ whole genome shotgun (WGS) entry which is preliminary data.</text>
</comment>
<organism evidence="9 10">
    <name type="scientific">Haematococcus lacustris</name>
    <name type="common">Green alga</name>
    <name type="synonym">Haematococcus pluvialis</name>
    <dbReference type="NCBI Taxonomy" id="44745"/>
    <lineage>
        <taxon>Eukaryota</taxon>
        <taxon>Viridiplantae</taxon>
        <taxon>Chlorophyta</taxon>
        <taxon>core chlorophytes</taxon>
        <taxon>Chlorophyceae</taxon>
        <taxon>CS clade</taxon>
        <taxon>Chlamydomonadales</taxon>
        <taxon>Haematococcaceae</taxon>
        <taxon>Haematococcus</taxon>
    </lineage>
</organism>
<dbReference type="GO" id="GO:0012505">
    <property type="term" value="C:endomembrane system"/>
    <property type="evidence" value="ECO:0007669"/>
    <property type="project" value="UniProtKB-SubCell"/>
</dbReference>
<dbReference type="EMBL" id="BLLF01006773">
    <property type="protein sequence ID" value="GFH32540.1"/>
    <property type="molecule type" value="Genomic_DNA"/>
</dbReference>
<feature type="non-terminal residue" evidence="9">
    <location>
        <position position="179"/>
    </location>
</feature>
<keyword evidence="5" id="KW-0067">ATP-binding</keyword>
<dbReference type="InterPro" id="IPR050173">
    <property type="entry name" value="ABC_transporter_C-like"/>
</dbReference>
<evidence type="ECO:0000313" key="9">
    <source>
        <dbReference type="EMBL" id="GFH32540.1"/>
    </source>
</evidence>
<reference evidence="9 10" key="1">
    <citation type="submission" date="2020-02" db="EMBL/GenBank/DDBJ databases">
        <title>Draft genome sequence of Haematococcus lacustris strain NIES-144.</title>
        <authorList>
            <person name="Morimoto D."/>
            <person name="Nakagawa S."/>
            <person name="Yoshida T."/>
            <person name="Sawayama S."/>
        </authorList>
    </citation>
    <scope>NUCLEOTIDE SEQUENCE [LARGE SCALE GENOMIC DNA]</scope>
    <source>
        <strain evidence="9 10">NIES-144</strain>
    </source>
</reference>
<evidence type="ECO:0000256" key="8">
    <source>
        <dbReference type="SAM" id="Phobius"/>
    </source>
</evidence>
<protein>
    <recommendedName>
        <fullName evidence="11">ABC transmembrane type-1 domain-containing protein</fullName>
    </recommendedName>
</protein>
<keyword evidence="4" id="KW-0547">Nucleotide-binding</keyword>